<dbReference type="PROSITE" id="PS00518">
    <property type="entry name" value="ZF_RING_1"/>
    <property type="match status" value="1"/>
</dbReference>
<dbReference type="Gene3D" id="3.30.40.10">
    <property type="entry name" value="Zinc/RING finger domain, C3HC4 (zinc finger)"/>
    <property type="match status" value="1"/>
</dbReference>
<keyword evidence="4" id="KW-0813">Transport</keyword>
<evidence type="ECO:0000259" key="20">
    <source>
        <dbReference type="PROSITE" id="PS50089"/>
    </source>
</evidence>
<keyword evidence="5" id="KW-0808">Transferase</keyword>
<feature type="domain" description="RING-type" evidence="20">
    <location>
        <begin position="251"/>
        <end position="290"/>
    </location>
</feature>
<evidence type="ECO:0000256" key="7">
    <source>
        <dbReference type="ARBA" id="ARBA00022723"/>
    </source>
</evidence>
<evidence type="ECO:0000256" key="3">
    <source>
        <dbReference type="ARBA" id="ARBA00008704"/>
    </source>
</evidence>
<reference evidence="22" key="1">
    <citation type="submission" date="2025-08" db="UniProtKB">
        <authorList>
            <consortium name="RefSeq"/>
        </authorList>
    </citation>
    <scope>IDENTIFICATION</scope>
</reference>
<dbReference type="InterPro" id="IPR025654">
    <property type="entry name" value="PEX2/10"/>
</dbReference>
<dbReference type="PROSITE" id="PS50089">
    <property type="entry name" value="ZF_RING_2"/>
    <property type="match status" value="1"/>
</dbReference>
<evidence type="ECO:0000313" key="22">
    <source>
        <dbReference type="RefSeq" id="XP_014666832.1"/>
    </source>
</evidence>
<keyword evidence="9" id="KW-0833">Ubl conjugation pathway</keyword>
<keyword evidence="6" id="KW-0812">Transmembrane</keyword>
<keyword evidence="13" id="KW-0472">Membrane</keyword>
<dbReference type="EC" id="2.3.2.36" evidence="17"/>
<keyword evidence="8 19" id="KW-0863">Zinc-finger</keyword>
<evidence type="ECO:0000256" key="13">
    <source>
        <dbReference type="ARBA" id="ARBA00023136"/>
    </source>
</evidence>
<keyword evidence="12" id="KW-1133">Transmembrane helix</keyword>
<dbReference type="RefSeq" id="XP_014666832.1">
    <property type="nucleotide sequence ID" value="XM_014811346.1"/>
</dbReference>
<dbReference type="Pfam" id="PF04757">
    <property type="entry name" value="Pex2_Pex12"/>
    <property type="match status" value="1"/>
</dbReference>
<sequence>MTTPPPGMSDAGEAAPAGGALKVLRVSQLDASQLDGDLLELLREQCALALKYCHHPGAVASLRPELDALLRLLVWRFSLYAHGATVGQDLLDVRYVDARSGAPIARMQMFAYAAVVVGCGYLGDRLDDLLRMLPASVPRGTVARFARRAEAAARAAALLNFFMFLRHGDYQLLLERALGLQAQFRRPQEARTPSFKFTNREILWNGFSEFLLFLLPFVNFRRLRNSFRRMLARNTAPPGSARVIPTELGQCAVCELPPCVPHGIGCRHVFCYYCIVGNVMADASFACPRCGVRVEGRESVNPVILWER</sequence>
<organism evidence="21 22">
    <name type="scientific">Priapulus caudatus</name>
    <name type="common">Priapulid worm</name>
    <dbReference type="NCBI Taxonomy" id="37621"/>
    <lineage>
        <taxon>Eukaryota</taxon>
        <taxon>Metazoa</taxon>
        <taxon>Ecdysozoa</taxon>
        <taxon>Scalidophora</taxon>
        <taxon>Priapulida</taxon>
        <taxon>Priapulimorpha</taxon>
        <taxon>Priapulimorphida</taxon>
        <taxon>Priapulidae</taxon>
        <taxon>Priapulus</taxon>
    </lineage>
</organism>
<evidence type="ECO:0000256" key="19">
    <source>
        <dbReference type="PROSITE-ProRule" id="PRU00175"/>
    </source>
</evidence>
<evidence type="ECO:0000256" key="9">
    <source>
        <dbReference type="ARBA" id="ARBA00022786"/>
    </source>
</evidence>
<evidence type="ECO:0000256" key="4">
    <source>
        <dbReference type="ARBA" id="ARBA00022448"/>
    </source>
</evidence>
<keyword evidence="7" id="KW-0479">Metal-binding</keyword>
<evidence type="ECO:0000256" key="17">
    <source>
        <dbReference type="ARBA" id="ARBA00034523"/>
    </source>
</evidence>
<dbReference type="PANTHER" id="PTHR48178:SF1">
    <property type="entry name" value="PEROXISOME BIOGENESIS FACTOR 2"/>
    <property type="match status" value="1"/>
</dbReference>
<evidence type="ECO:0000256" key="5">
    <source>
        <dbReference type="ARBA" id="ARBA00022679"/>
    </source>
</evidence>
<name>A0ABM1E3R1_PRICU</name>
<keyword evidence="11" id="KW-0653">Protein transport</keyword>
<dbReference type="InterPro" id="IPR001841">
    <property type="entry name" value="Znf_RING"/>
</dbReference>
<evidence type="ECO:0000256" key="11">
    <source>
        <dbReference type="ARBA" id="ARBA00022927"/>
    </source>
</evidence>
<dbReference type="PANTHER" id="PTHR48178">
    <property type="entry name" value="PEROXISOME BIOGENESIS FACTOR 2"/>
    <property type="match status" value="1"/>
</dbReference>
<comment type="catalytic activity">
    <reaction evidence="16">
        <text>[E2 ubiquitin-conjugating enzyme]-S-ubiquitinyl-L-cysteine + [acceptor protein]-L-cysteine = [E2 ubiquitin-conjugating enzyme]-L-cysteine + [acceptor protein]-S-ubiquitinyl-L-cysteine.</text>
        <dbReference type="EC" id="2.3.2.36"/>
    </reaction>
</comment>
<dbReference type="InterPro" id="IPR017907">
    <property type="entry name" value="Znf_RING_CS"/>
</dbReference>
<dbReference type="InterPro" id="IPR013083">
    <property type="entry name" value="Znf_RING/FYVE/PHD"/>
</dbReference>
<comment type="subcellular location">
    <subcellularLocation>
        <location evidence="1">Peroxisome membrane</location>
        <topology evidence="1">Multi-pass membrane protein</topology>
    </subcellularLocation>
</comment>
<evidence type="ECO:0000256" key="1">
    <source>
        <dbReference type="ARBA" id="ARBA00004585"/>
    </source>
</evidence>
<dbReference type="InterPro" id="IPR045859">
    <property type="entry name" value="RING-HC_PEX2"/>
</dbReference>
<evidence type="ECO:0000256" key="14">
    <source>
        <dbReference type="ARBA" id="ARBA00023140"/>
    </source>
</evidence>
<evidence type="ECO:0000256" key="8">
    <source>
        <dbReference type="ARBA" id="ARBA00022771"/>
    </source>
</evidence>
<evidence type="ECO:0000256" key="10">
    <source>
        <dbReference type="ARBA" id="ARBA00022833"/>
    </source>
</evidence>
<evidence type="ECO:0000256" key="15">
    <source>
        <dbReference type="ARBA" id="ARBA00032511"/>
    </source>
</evidence>
<evidence type="ECO:0000256" key="6">
    <source>
        <dbReference type="ARBA" id="ARBA00022692"/>
    </source>
</evidence>
<dbReference type="Proteomes" id="UP000695022">
    <property type="component" value="Unplaced"/>
</dbReference>
<keyword evidence="10" id="KW-0862">Zinc</keyword>
<gene>
    <name evidence="22" type="primary">LOC106808582</name>
</gene>
<dbReference type="SUPFAM" id="SSF57850">
    <property type="entry name" value="RING/U-box"/>
    <property type="match status" value="1"/>
</dbReference>
<dbReference type="CDD" id="cd16526">
    <property type="entry name" value="RING-HC_PEX2"/>
    <property type="match status" value="1"/>
</dbReference>
<comment type="pathway">
    <text evidence="2">Protein modification; protein ubiquitination.</text>
</comment>
<accession>A0ABM1E3R1</accession>
<evidence type="ECO:0000256" key="18">
    <source>
        <dbReference type="ARBA" id="ARBA00034543"/>
    </source>
</evidence>
<evidence type="ECO:0000256" key="16">
    <source>
        <dbReference type="ARBA" id="ARBA00034438"/>
    </source>
</evidence>
<comment type="similarity">
    <text evidence="3">Belongs to the pex2/pex10/pex12 family.</text>
</comment>
<keyword evidence="21" id="KW-1185">Reference proteome</keyword>
<proteinExistence type="inferred from homology"/>
<evidence type="ECO:0000256" key="2">
    <source>
        <dbReference type="ARBA" id="ARBA00004906"/>
    </source>
</evidence>
<dbReference type="InterPro" id="IPR006845">
    <property type="entry name" value="Pex_N"/>
</dbReference>
<protein>
    <recommendedName>
        <fullName evidence="18">Peroxisome biogenesis factor 2</fullName>
        <ecNumber evidence="17">2.3.2.36</ecNumber>
    </recommendedName>
    <alternativeName>
        <fullName evidence="15">Peroxin-2</fullName>
    </alternativeName>
</protein>
<evidence type="ECO:0000313" key="21">
    <source>
        <dbReference type="Proteomes" id="UP000695022"/>
    </source>
</evidence>
<keyword evidence="14" id="KW-0576">Peroxisome</keyword>
<evidence type="ECO:0000256" key="12">
    <source>
        <dbReference type="ARBA" id="ARBA00022989"/>
    </source>
</evidence>
<dbReference type="GeneID" id="106808582"/>